<dbReference type="InterPro" id="IPR019734">
    <property type="entry name" value="TPR_rpt"/>
</dbReference>
<dbReference type="eggNOG" id="COG0457">
    <property type="taxonomic scope" value="Bacteria"/>
</dbReference>
<protein>
    <submittedName>
        <fullName evidence="4">Tetratricopeptide TPR_1 repeat-containing protein</fullName>
    </submittedName>
</protein>
<dbReference type="KEGG" id="tta:Theth_0325"/>
<reference evidence="4 5" key="1">
    <citation type="submission" date="2010-11" db="EMBL/GenBank/DDBJ databases">
        <title>The complete genome of Thermotoga thermarum DSM 5069.</title>
        <authorList>
            <consortium name="US DOE Joint Genome Institute (JGI-PGF)"/>
            <person name="Lucas S."/>
            <person name="Copeland A."/>
            <person name="Lapidus A."/>
            <person name="Bruce D."/>
            <person name="Goodwin L."/>
            <person name="Pitluck S."/>
            <person name="Kyrpides N."/>
            <person name="Mavromatis K."/>
            <person name="Ivanova N."/>
            <person name="Zeytun A."/>
            <person name="Brettin T."/>
            <person name="Detter J.C."/>
            <person name="Tapia R."/>
            <person name="Han C."/>
            <person name="Land M."/>
            <person name="Hauser L."/>
            <person name="Markowitz V."/>
            <person name="Cheng J.-F."/>
            <person name="Hugenholtz P."/>
            <person name="Woyke T."/>
            <person name="Wu D."/>
            <person name="Spring S."/>
            <person name="Schroeder M."/>
            <person name="Brambilla E."/>
            <person name="Klenk H.-P."/>
            <person name="Eisen J.A."/>
        </authorList>
    </citation>
    <scope>NUCLEOTIDE SEQUENCE [LARGE SCALE GENOMIC DNA]</scope>
    <source>
        <strain evidence="4 5">DSM 5069</strain>
    </source>
</reference>
<dbReference type="STRING" id="688269.Theth_0325"/>
<dbReference type="Pfam" id="PF00515">
    <property type="entry name" value="TPR_1"/>
    <property type="match status" value="1"/>
</dbReference>
<feature type="repeat" description="TPR" evidence="3">
    <location>
        <begin position="37"/>
        <end position="70"/>
    </location>
</feature>
<evidence type="ECO:0000313" key="4">
    <source>
        <dbReference type="EMBL" id="AEH50420.1"/>
    </source>
</evidence>
<organism evidence="4 5">
    <name type="scientific">Pseudothermotoga thermarum DSM 5069</name>
    <dbReference type="NCBI Taxonomy" id="688269"/>
    <lineage>
        <taxon>Bacteria</taxon>
        <taxon>Thermotogati</taxon>
        <taxon>Thermotogota</taxon>
        <taxon>Thermotogae</taxon>
        <taxon>Thermotogales</taxon>
        <taxon>Thermotogaceae</taxon>
        <taxon>Pseudothermotoga</taxon>
    </lineage>
</organism>
<dbReference type="RefSeq" id="WP_013931643.1">
    <property type="nucleotide sequence ID" value="NC_015707.1"/>
</dbReference>
<name>F7YVB7_9THEM</name>
<dbReference type="PROSITE" id="PS50293">
    <property type="entry name" value="TPR_REGION"/>
    <property type="match status" value="1"/>
</dbReference>
<dbReference type="InterPro" id="IPR011990">
    <property type="entry name" value="TPR-like_helical_dom_sf"/>
</dbReference>
<dbReference type="HOGENOM" id="CLU_139775_0_0_0"/>
<dbReference type="PATRIC" id="fig|688269.3.peg.335"/>
<dbReference type="EMBL" id="CP002351">
    <property type="protein sequence ID" value="AEH50420.1"/>
    <property type="molecule type" value="Genomic_DNA"/>
</dbReference>
<sequence length="160" mass="18656">MSIEEIFQKAVQLSQDGQFEEAEKLYKQCLEIEPGHPEIWNNLGNIYRRVGQIAKSIEAYQKAIELDSSYAPAYLNLACTLLTIDRYDMAKLVLLKLVNMNFQVAKSLAMLVVCHLQLNEQIEALKLFRENKDNQEFLNELEEYGVLNYLFELDKQWSMI</sequence>
<keyword evidence="2 3" id="KW-0802">TPR repeat</keyword>
<dbReference type="SMART" id="SM00028">
    <property type="entry name" value="TPR"/>
    <property type="match status" value="3"/>
</dbReference>
<dbReference type="Proteomes" id="UP000006804">
    <property type="component" value="Chromosome"/>
</dbReference>
<proteinExistence type="predicted"/>
<keyword evidence="1" id="KW-0677">Repeat</keyword>
<evidence type="ECO:0000256" key="1">
    <source>
        <dbReference type="ARBA" id="ARBA00022737"/>
    </source>
</evidence>
<dbReference type="SUPFAM" id="SSF48452">
    <property type="entry name" value="TPR-like"/>
    <property type="match status" value="1"/>
</dbReference>
<dbReference type="AlphaFoldDB" id="F7YVB7"/>
<evidence type="ECO:0000256" key="2">
    <source>
        <dbReference type="ARBA" id="ARBA00022803"/>
    </source>
</evidence>
<dbReference type="OrthoDB" id="37541at2"/>
<dbReference type="PANTHER" id="PTHR44943:SF4">
    <property type="entry name" value="TPR REPEAT-CONTAINING PROTEIN MJ0798"/>
    <property type="match status" value="1"/>
</dbReference>
<gene>
    <name evidence="4" type="ORF">Theth_0325</name>
</gene>
<accession>F7YVB7</accession>
<dbReference type="InterPro" id="IPR051685">
    <property type="entry name" value="Ycf3/AcsC/BcsC/TPR_MFPF"/>
</dbReference>
<dbReference type="Pfam" id="PF13181">
    <property type="entry name" value="TPR_8"/>
    <property type="match status" value="2"/>
</dbReference>
<keyword evidence="5" id="KW-1185">Reference proteome</keyword>
<feature type="repeat" description="TPR" evidence="3">
    <location>
        <begin position="3"/>
        <end position="36"/>
    </location>
</feature>
<dbReference type="PANTHER" id="PTHR44943">
    <property type="entry name" value="CELLULOSE SYNTHASE OPERON PROTEIN C"/>
    <property type="match status" value="1"/>
</dbReference>
<dbReference type="PROSITE" id="PS50005">
    <property type="entry name" value="TPR"/>
    <property type="match status" value="2"/>
</dbReference>
<evidence type="ECO:0000313" key="5">
    <source>
        <dbReference type="Proteomes" id="UP000006804"/>
    </source>
</evidence>
<dbReference type="Gene3D" id="1.25.40.10">
    <property type="entry name" value="Tetratricopeptide repeat domain"/>
    <property type="match status" value="1"/>
</dbReference>
<evidence type="ECO:0000256" key="3">
    <source>
        <dbReference type="PROSITE-ProRule" id="PRU00339"/>
    </source>
</evidence>